<protein>
    <submittedName>
        <fullName evidence="2">Uncharacterized protein</fullName>
    </submittedName>
</protein>
<keyword evidence="3" id="KW-1185">Reference proteome</keyword>
<feature type="compositionally biased region" description="Basic and acidic residues" evidence="1">
    <location>
        <begin position="82"/>
        <end position="92"/>
    </location>
</feature>
<dbReference type="EMBL" id="JAJSOF020000005">
    <property type="protein sequence ID" value="KAJ4447340.1"/>
    <property type="molecule type" value="Genomic_DNA"/>
</dbReference>
<evidence type="ECO:0000313" key="2">
    <source>
        <dbReference type="EMBL" id="KAJ4447340.1"/>
    </source>
</evidence>
<name>A0ABQ8TL59_PERAM</name>
<reference evidence="2 3" key="1">
    <citation type="journal article" date="2022" name="Allergy">
        <title>Genome assembly and annotation of Periplaneta americana reveal a comprehensive cockroach allergen profile.</title>
        <authorList>
            <person name="Wang L."/>
            <person name="Xiong Q."/>
            <person name="Saelim N."/>
            <person name="Wang L."/>
            <person name="Nong W."/>
            <person name="Wan A.T."/>
            <person name="Shi M."/>
            <person name="Liu X."/>
            <person name="Cao Q."/>
            <person name="Hui J.H.L."/>
            <person name="Sookrung N."/>
            <person name="Leung T.F."/>
            <person name="Tungtrongchitr A."/>
            <person name="Tsui S.K.W."/>
        </authorList>
    </citation>
    <scope>NUCLEOTIDE SEQUENCE [LARGE SCALE GENOMIC DNA]</scope>
    <source>
        <strain evidence="2">PWHHKU_190912</strain>
    </source>
</reference>
<accession>A0ABQ8TL59</accession>
<comment type="caution">
    <text evidence="2">The sequence shown here is derived from an EMBL/GenBank/DDBJ whole genome shotgun (WGS) entry which is preliminary data.</text>
</comment>
<organism evidence="2 3">
    <name type="scientific">Periplaneta americana</name>
    <name type="common">American cockroach</name>
    <name type="synonym">Blatta americana</name>
    <dbReference type="NCBI Taxonomy" id="6978"/>
    <lineage>
        <taxon>Eukaryota</taxon>
        <taxon>Metazoa</taxon>
        <taxon>Ecdysozoa</taxon>
        <taxon>Arthropoda</taxon>
        <taxon>Hexapoda</taxon>
        <taxon>Insecta</taxon>
        <taxon>Pterygota</taxon>
        <taxon>Neoptera</taxon>
        <taxon>Polyneoptera</taxon>
        <taxon>Dictyoptera</taxon>
        <taxon>Blattodea</taxon>
        <taxon>Blattoidea</taxon>
        <taxon>Blattidae</taxon>
        <taxon>Blattinae</taxon>
        <taxon>Periplaneta</taxon>
    </lineage>
</organism>
<proteinExistence type="predicted"/>
<evidence type="ECO:0000256" key="1">
    <source>
        <dbReference type="SAM" id="MobiDB-lite"/>
    </source>
</evidence>
<dbReference type="Proteomes" id="UP001148838">
    <property type="component" value="Unassembled WGS sequence"/>
</dbReference>
<evidence type="ECO:0000313" key="3">
    <source>
        <dbReference type="Proteomes" id="UP001148838"/>
    </source>
</evidence>
<sequence length="92" mass="9606">MAGLCEGGNEPPGSLKANFKDEGKGLISFTDTYSVRPESSSTLSPIFFSADAAAARDTDGDGSPFKGRSVTKEGAKSASENTFHRQAKDQCA</sequence>
<gene>
    <name evidence="2" type="ORF">ANN_09344</name>
</gene>
<feature type="region of interest" description="Disordered" evidence="1">
    <location>
        <begin position="53"/>
        <end position="92"/>
    </location>
</feature>